<organism evidence="2 3">
    <name type="scientific">Edaphosphingomonas laterariae</name>
    <dbReference type="NCBI Taxonomy" id="861865"/>
    <lineage>
        <taxon>Bacteria</taxon>
        <taxon>Pseudomonadati</taxon>
        <taxon>Pseudomonadota</taxon>
        <taxon>Alphaproteobacteria</taxon>
        <taxon>Sphingomonadales</taxon>
        <taxon>Rhizorhabdaceae</taxon>
        <taxon>Edaphosphingomonas</taxon>
    </lineage>
</organism>
<gene>
    <name evidence="2" type="ORF">SAMN06295912_107118</name>
</gene>
<dbReference type="Proteomes" id="UP000198281">
    <property type="component" value="Unassembled WGS sequence"/>
</dbReference>
<dbReference type="SUPFAM" id="SSF110849">
    <property type="entry name" value="ParB/Sulfiredoxin"/>
    <property type="match status" value="1"/>
</dbReference>
<dbReference type="InterPro" id="IPR036086">
    <property type="entry name" value="ParB/Sulfiredoxin_sf"/>
</dbReference>
<dbReference type="AlphaFoldDB" id="A0A239EWB0"/>
<accession>A0A239EWB0</accession>
<evidence type="ECO:0000313" key="3">
    <source>
        <dbReference type="Proteomes" id="UP000198281"/>
    </source>
</evidence>
<sequence length="246" mass="27589">MKAKHNWKEETLAVSAVRERKDLQNRANGTDPSTVRQYERVLTQGQEMPPVKVAKVGEALYLVDGFHRLAAHRQAGFGAIKAEVAKMSLADAQAVALTANTKHGKRLTRADKDRMLDLYLERRGHIDERGLTKPSRVISAELGGVLSHEALRQKLKARGEALDQDTEFPDGYKPRNAEEDEAALARERHEEAEDLVDALWRTYFTLEEDGRASILAAVQELADRLEREEEPPTPMHHTEAAALLDI</sequence>
<reference evidence="3" key="1">
    <citation type="submission" date="2017-06" db="EMBL/GenBank/DDBJ databases">
        <authorList>
            <person name="Varghese N."/>
            <person name="Submissions S."/>
        </authorList>
    </citation>
    <scope>NUCLEOTIDE SEQUENCE [LARGE SCALE GENOMIC DNA]</scope>
    <source>
        <strain evidence="3">LNB2</strain>
    </source>
</reference>
<evidence type="ECO:0000256" key="1">
    <source>
        <dbReference type="SAM" id="MobiDB-lite"/>
    </source>
</evidence>
<dbReference type="EMBL" id="FZOS01000007">
    <property type="protein sequence ID" value="SNS48333.1"/>
    <property type="molecule type" value="Genomic_DNA"/>
</dbReference>
<evidence type="ECO:0000313" key="2">
    <source>
        <dbReference type="EMBL" id="SNS48333.1"/>
    </source>
</evidence>
<dbReference type="RefSeq" id="WP_179220770.1">
    <property type="nucleotide sequence ID" value="NZ_FZOS01000007.1"/>
</dbReference>
<protein>
    <submittedName>
        <fullName evidence="2">ParB-like nuclease domain-containing protein</fullName>
    </submittedName>
</protein>
<proteinExistence type="predicted"/>
<keyword evidence="3" id="KW-1185">Reference proteome</keyword>
<name>A0A239EWB0_9SPHN</name>
<feature type="region of interest" description="Disordered" evidence="1">
    <location>
        <begin position="226"/>
        <end position="246"/>
    </location>
</feature>